<reference evidence="1 2" key="1">
    <citation type="submission" date="2021-08" db="EMBL/GenBank/DDBJ databases">
        <title>Helicobacter spp. isolated from feces of Anatolian Ground Squirrel (Spermophilus xanthoprymnus) in Turkey.</title>
        <authorList>
            <person name="Aydin F."/>
            <person name="Abay S."/>
            <person name="Kayman T."/>
            <person name="Karakaya E."/>
            <person name="Saticioglu I.B."/>
        </authorList>
    </citation>
    <scope>NUCLEOTIDE SEQUENCE [LARGE SCALE GENOMIC DNA]</scope>
    <source>
        <strain evidence="1 2">Faydin-H70</strain>
    </source>
</reference>
<dbReference type="EMBL" id="JAIGYQ010000010">
    <property type="protein sequence ID" value="MBX7491224.1"/>
    <property type="molecule type" value="Genomic_DNA"/>
</dbReference>
<dbReference type="Proteomes" id="UP000700059">
    <property type="component" value="Unassembled WGS sequence"/>
</dbReference>
<proteinExistence type="predicted"/>
<protein>
    <submittedName>
        <fullName evidence="1">Uncharacterized protein</fullName>
    </submittedName>
</protein>
<evidence type="ECO:0000313" key="2">
    <source>
        <dbReference type="Proteomes" id="UP000700059"/>
    </source>
</evidence>
<comment type="caution">
    <text evidence="1">The sequence shown here is derived from an EMBL/GenBank/DDBJ whole genome shotgun (WGS) entry which is preliminary data.</text>
</comment>
<name>A0ABS7JPD6_9HELI</name>
<evidence type="ECO:0000313" key="1">
    <source>
        <dbReference type="EMBL" id="MBX7491224.1"/>
    </source>
</evidence>
<accession>A0ABS7JPD6</accession>
<sequence>MNFKDFLQKFQDIERSLQKETRGIYNVSFNAKRATPIQKDIEAVENAVITYIAMYVRGFHLKRRNKGKGAEHIKLHLEKGSEGEITLEELLNLGNSLRVYLKNFNEAFIDKNGAKIYEWENDDEVRFRVITDIDEQGHTSTTFHSSNEIIISFYSDRNLSQRMEFKNPKVKAYYENTQSQTSILNQAHKRKQK</sequence>
<dbReference type="RefSeq" id="WP_221532537.1">
    <property type="nucleotide sequence ID" value="NZ_JAIGYP010000010.1"/>
</dbReference>
<gene>
    <name evidence="1" type="ORF">K4G57_07105</name>
</gene>
<keyword evidence="2" id="KW-1185">Reference proteome</keyword>
<organism evidence="1 2">
    <name type="scientific">Helicobacter turcicus</name>
    <dbReference type="NCBI Taxonomy" id="2867412"/>
    <lineage>
        <taxon>Bacteria</taxon>
        <taxon>Pseudomonadati</taxon>
        <taxon>Campylobacterota</taxon>
        <taxon>Epsilonproteobacteria</taxon>
        <taxon>Campylobacterales</taxon>
        <taxon>Helicobacteraceae</taxon>
        <taxon>Helicobacter</taxon>
    </lineage>
</organism>